<organism evidence="1 2">
    <name type="scientific">Nitrosomonas nitrosa</name>
    <dbReference type="NCBI Taxonomy" id="52442"/>
    <lineage>
        <taxon>Bacteria</taxon>
        <taxon>Pseudomonadati</taxon>
        <taxon>Pseudomonadota</taxon>
        <taxon>Betaproteobacteria</taxon>
        <taxon>Nitrosomonadales</taxon>
        <taxon>Nitrosomonadaceae</taxon>
        <taxon>Nitrosomonas</taxon>
    </lineage>
</organism>
<evidence type="ECO:0000313" key="2">
    <source>
        <dbReference type="Proteomes" id="UP000199561"/>
    </source>
</evidence>
<dbReference type="EMBL" id="FOUF01000033">
    <property type="protein sequence ID" value="SFM77768.1"/>
    <property type="molecule type" value="Genomic_DNA"/>
</dbReference>
<keyword evidence="2" id="KW-1185">Reference proteome</keyword>
<dbReference type="RefSeq" id="WP_090671692.1">
    <property type="nucleotide sequence ID" value="NZ_FOUF01000033.1"/>
</dbReference>
<proteinExistence type="predicted"/>
<protein>
    <submittedName>
        <fullName evidence="1">Uncharacterized protein</fullName>
    </submittedName>
</protein>
<sequence length="353" mass="39376">MIKLKNITLQDLILIRFLASPADGLVVSELKKSLEHFFFNPPSSDEWLQELKQLNECGALQEIGKSRFQITPEGRKPALQILGLHSLPPTTRWPTLKNCYLIASVLGLPVPVNDRDCQCIASADGLRASILANAYQLSTGAYPSLIKARDSLLWQQLTDTTVAANLQKKMSTSNARYTKPFTQGSIMTLLLNNLLGAERELPWESALKQLAAKAVSARRTDLEELRLAVLKAAIVKPSATEQNPGPEPQMPSIHSLNLENFTAQVMQSAKRCQTGRFGDNQIFISHVWRQMELDGKQFGLDLNQFKHYLTIANNKGLIKLSCADLAYAMDQDAVLKSETSYLNSIFHFIRLEP</sequence>
<reference evidence="1 2" key="1">
    <citation type="submission" date="2016-10" db="EMBL/GenBank/DDBJ databases">
        <authorList>
            <person name="de Groot N.N."/>
        </authorList>
    </citation>
    <scope>NUCLEOTIDE SEQUENCE [LARGE SCALE GENOMIC DNA]</scope>
    <source>
        <strain evidence="1 2">Nm146</strain>
    </source>
</reference>
<evidence type="ECO:0000313" key="1">
    <source>
        <dbReference type="EMBL" id="SFM77768.1"/>
    </source>
</evidence>
<name>A0A1I4TLX8_9PROT</name>
<dbReference type="STRING" id="52442.SAMN05421880_1338"/>
<gene>
    <name evidence="1" type="ORF">SAMN05421880_1338</name>
</gene>
<accession>A0A1I4TLX8</accession>
<dbReference type="Proteomes" id="UP000199561">
    <property type="component" value="Unassembled WGS sequence"/>
</dbReference>
<dbReference type="AlphaFoldDB" id="A0A1I4TLX8"/>